<comment type="caution">
    <text evidence="1">The sequence shown here is derived from an EMBL/GenBank/DDBJ whole genome shotgun (WGS) entry which is preliminary data.</text>
</comment>
<keyword evidence="2" id="KW-1185">Reference proteome</keyword>
<dbReference type="PANTHER" id="PTHR40866:SF1">
    <property type="entry name" value="BED-TYPE DOMAIN-CONTAINING PROTEIN"/>
    <property type="match status" value="1"/>
</dbReference>
<gene>
    <name evidence="1" type="ORF">PHMEG_00031944</name>
</gene>
<name>A0A225UXF1_9STRA</name>
<dbReference type="AlphaFoldDB" id="A0A225UXF1"/>
<dbReference type="OrthoDB" id="121788at2759"/>
<reference evidence="2" key="1">
    <citation type="submission" date="2017-03" db="EMBL/GenBank/DDBJ databases">
        <title>Phytopthora megakarya and P. palmivora, two closely related causual agents of cacao black pod achieved similar genome size and gene model numbers by different mechanisms.</title>
        <authorList>
            <person name="Ali S."/>
            <person name="Shao J."/>
            <person name="Larry D.J."/>
            <person name="Kronmiller B."/>
            <person name="Shen D."/>
            <person name="Strem M.D."/>
            <person name="Melnick R.L."/>
            <person name="Guiltinan M.J."/>
            <person name="Tyler B.M."/>
            <person name="Meinhardt L.W."/>
            <person name="Bailey B.A."/>
        </authorList>
    </citation>
    <scope>NUCLEOTIDE SEQUENCE [LARGE SCALE GENOMIC DNA]</scope>
    <source>
        <strain evidence="2">zdho120</strain>
    </source>
</reference>
<organism evidence="1 2">
    <name type="scientific">Phytophthora megakarya</name>
    <dbReference type="NCBI Taxonomy" id="4795"/>
    <lineage>
        <taxon>Eukaryota</taxon>
        <taxon>Sar</taxon>
        <taxon>Stramenopiles</taxon>
        <taxon>Oomycota</taxon>
        <taxon>Peronosporomycetes</taxon>
        <taxon>Peronosporales</taxon>
        <taxon>Peronosporaceae</taxon>
        <taxon>Phytophthora</taxon>
    </lineage>
</organism>
<protein>
    <submittedName>
        <fullName evidence="1">Uncharacterized protein</fullName>
    </submittedName>
</protein>
<dbReference type="PANTHER" id="PTHR40866">
    <property type="entry name" value="BED-TYPE DOMAIN-CONTAINING PROTEIN"/>
    <property type="match status" value="1"/>
</dbReference>
<evidence type="ECO:0000313" key="2">
    <source>
        <dbReference type="Proteomes" id="UP000198211"/>
    </source>
</evidence>
<sequence>IHLSGSGVHPPRVTWRLSALSDSLELDLSYAGAPAAHRRIKVLLENLLTFNSVCKKLQEDDLSMAAVRVLFDRIIEMYPVTKEHLSPDARIVHSPSFESGVVKVATNRVEALSEDETTALKSFELQVEQYWDASTLMALVIDEEQ</sequence>
<feature type="non-terminal residue" evidence="1">
    <location>
        <position position="1"/>
    </location>
</feature>
<dbReference type="Proteomes" id="UP000198211">
    <property type="component" value="Unassembled WGS sequence"/>
</dbReference>
<accession>A0A225UXF1</accession>
<evidence type="ECO:0000313" key="1">
    <source>
        <dbReference type="EMBL" id="OWY97507.1"/>
    </source>
</evidence>
<proteinExistence type="predicted"/>
<dbReference type="EMBL" id="NBNE01010378">
    <property type="protein sequence ID" value="OWY97507.1"/>
    <property type="molecule type" value="Genomic_DNA"/>
</dbReference>